<dbReference type="EMBL" id="FOKG01000001">
    <property type="protein sequence ID" value="SFA75504.1"/>
    <property type="molecule type" value="Genomic_DNA"/>
</dbReference>
<evidence type="ECO:0000313" key="1">
    <source>
        <dbReference type="EMBL" id="SFA75504.1"/>
    </source>
</evidence>
<protein>
    <submittedName>
        <fullName evidence="1">Uncharacterized protein</fullName>
    </submittedName>
</protein>
<dbReference type="Proteomes" id="UP000243799">
    <property type="component" value="Unassembled WGS sequence"/>
</dbReference>
<sequence length="128" mass="14067">MTSSRDAVQAVETEKTLRRLIDRGYRFVHPRDADGEVLAVVGVRAHGTVIDVVRLEAEDDVLAIRMPADEADILEPRTQLWRSTGEMCSVIDELLSLGDKEYAPGSADTRGCWVPGEAGRAKWLMASA</sequence>
<evidence type="ECO:0000313" key="2">
    <source>
        <dbReference type="Proteomes" id="UP000243799"/>
    </source>
</evidence>
<organism evidence="1 2">
    <name type="scientific">Amycolatopsis marina</name>
    <dbReference type="NCBI Taxonomy" id="490629"/>
    <lineage>
        <taxon>Bacteria</taxon>
        <taxon>Bacillati</taxon>
        <taxon>Actinomycetota</taxon>
        <taxon>Actinomycetes</taxon>
        <taxon>Pseudonocardiales</taxon>
        <taxon>Pseudonocardiaceae</taxon>
        <taxon>Amycolatopsis</taxon>
    </lineage>
</organism>
<gene>
    <name evidence="1" type="ORF">SAMN05216266_101237</name>
</gene>
<dbReference type="RefSeq" id="WP_091668128.1">
    <property type="nucleotide sequence ID" value="NZ_FOKG01000001.1"/>
</dbReference>
<keyword evidence="2" id="KW-1185">Reference proteome</keyword>
<proteinExistence type="predicted"/>
<dbReference type="STRING" id="490629.SAMN05216266_101237"/>
<name>A0A1I0VGK4_9PSEU</name>
<accession>A0A1I0VGK4</accession>
<dbReference type="OrthoDB" id="3690349at2"/>
<dbReference type="AlphaFoldDB" id="A0A1I0VGK4"/>
<reference evidence="2" key="1">
    <citation type="submission" date="2016-10" db="EMBL/GenBank/DDBJ databases">
        <authorList>
            <person name="Varghese N."/>
            <person name="Submissions S."/>
        </authorList>
    </citation>
    <scope>NUCLEOTIDE SEQUENCE [LARGE SCALE GENOMIC DNA]</scope>
    <source>
        <strain evidence="2">CGMCC 4.3568</strain>
    </source>
</reference>